<dbReference type="PROSITE" id="PS50104">
    <property type="entry name" value="TIR"/>
    <property type="match status" value="1"/>
</dbReference>
<dbReference type="InterPro" id="IPR000157">
    <property type="entry name" value="TIR_dom"/>
</dbReference>
<feature type="domain" description="TIR" evidence="16">
    <location>
        <begin position="391"/>
        <end position="550"/>
    </location>
</feature>
<dbReference type="InterPro" id="IPR015621">
    <property type="entry name" value="IL-1_rcpt_fam"/>
</dbReference>
<dbReference type="EMBL" id="JAFDVH010000012">
    <property type="protein sequence ID" value="KAG7467264.1"/>
    <property type="molecule type" value="Genomic_DNA"/>
</dbReference>
<dbReference type="FunFam" id="3.40.50.10140:FF:000002">
    <property type="entry name" value="Interleukin 1 receptor accessory protein"/>
    <property type="match status" value="1"/>
</dbReference>
<dbReference type="SMART" id="SM00409">
    <property type="entry name" value="IG"/>
    <property type="match status" value="3"/>
</dbReference>
<evidence type="ECO:0000256" key="8">
    <source>
        <dbReference type="ARBA" id="ARBA00023027"/>
    </source>
</evidence>
<evidence type="ECO:0000256" key="2">
    <source>
        <dbReference type="ARBA" id="ARBA00009752"/>
    </source>
</evidence>
<dbReference type="InterPro" id="IPR007110">
    <property type="entry name" value="Ig-like_dom"/>
</dbReference>
<dbReference type="PANTHER" id="PTHR11890">
    <property type="entry name" value="INTERLEUKIN-1 RECEPTOR FAMILY MEMBER"/>
    <property type="match status" value="1"/>
</dbReference>
<evidence type="ECO:0000256" key="4">
    <source>
        <dbReference type="ARBA" id="ARBA00022729"/>
    </source>
</evidence>
<dbReference type="Pfam" id="PF01582">
    <property type="entry name" value="TIR"/>
    <property type="match status" value="1"/>
</dbReference>
<evidence type="ECO:0000259" key="16">
    <source>
        <dbReference type="PROSITE" id="PS50104"/>
    </source>
</evidence>
<dbReference type="PANTHER" id="PTHR11890:SF3">
    <property type="entry name" value="INTERLEUKIN-1 RECEPTOR TYPE 2"/>
    <property type="match status" value="1"/>
</dbReference>
<accession>A0A9D3TA20</accession>
<evidence type="ECO:0000256" key="13">
    <source>
        <dbReference type="ARBA" id="ARBA00023319"/>
    </source>
</evidence>
<evidence type="ECO:0000256" key="3">
    <source>
        <dbReference type="ARBA" id="ARBA00022692"/>
    </source>
</evidence>
<feature type="chain" id="PRO_5039328709" description="Interleukin-1 receptor type 1-like" evidence="15">
    <location>
        <begin position="23"/>
        <end position="568"/>
    </location>
</feature>
<dbReference type="InterPro" id="IPR003599">
    <property type="entry name" value="Ig_sub"/>
</dbReference>
<keyword evidence="11" id="KW-0675">Receptor</keyword>
<dbReference type="SUPFAM" id="SSF48726">
    <property type="entry name" value="Immunoglobulin"/>
    <property type="match status" value="2"/>
</dbReference>
<proteinExistence type="inferred from homology"/>
<keyword evidence="4 15" id="KW-0732">Signal</keyword>
<dbReference type="AlphaFoldDB" id="A0A9D3TA20"/>
<keyword evidence="6" id="KW-0378">Hydrolase</keyword>
<evidence type="ECO:0000256" key="7">
    <source>
        <dbReference type="ARBA" id="ARBA00022989"/>
    </source>
</evidence>
<dbReference type="InterPro" id="IPR013783">
    <property type="entry name" value="Ig-like_fold"/>
</dbReference>
<dbReference type="PRINTS" id="PR01537">
    <property type="entry name" value="INTRLKN1R1F"/>
</dbReference>
<protein>
    <recommendedName>
        <fullName evidence="20">Interleukin-1 receptor type 1-like</fullName>
    </recommendedName>
</protein>
<name>A0A9D3TA20_MEGAT</name>
<dbReference type="SUPFAM" id="SSF52200">
    <property type="entry name" value="Toll/Interleukin receptor TIR domain"/>
    <property type="match status" value="1"/>
</dbReference>
<dbReference type="Gene3D" id="3.40.50.10140">
    <property type="entry name" value="Toll/interleukin-1 receptor homology (TIR) domain"/>
    <property type="match status" value="1"/>
</dbReference>
<sequence>MSQMQSLMLVVSAVCLHGIGSAEEFCKDYGIQFERVYTVPGDAAALNCTLASPDVFDVHSTPYNISWYEWRSGRELSGGLGRIWDRETMLWFLSSTLEDSGHYECVLRTPNTCFKQVSVLIVNATELGDCNRPYTAAQTLTVIANGYLVCPLLTYMDHVDSYYFEWYKDCEPILEGDKYGFVNKNALLVREVSPSDKGYYTCRMIFNLTGTIGYTAETIDCQIIDKWILRPFVSEPANDTIRTDYGAPFNKTCRVFVPSKGSHRVDVFWATEEEFISLDPSDRVYQLTQSKKKVPDGEWLEVSLNFTVVQEEDFNTNYTCLVFSDKGILSSYFHLRPSDPNLIVPLVLLFTGLALTFLISVAVYRVFKIDIVLWCRSYFPYVYTDPGSDGKIYDAYVVYPRMCLGGSTGSAETFALHTLPHVLERNCGYRLFIFGRDSLPGEAIVDSIQENISKSRRLLLLYTASTFSKPEASLLFEQQVGTHSALVEETLQVILVELEEIRDSSVLPESVLHLKRKQGAVQWWRACAKDTERSLLCPSSRFWKQVRYRMPVKSIPASCLEKNTLLNF</sequence>
<dbReference type="Gene3D" id="2.60.40.10">
    <property type="entry name" value="Immunoglobulins"/>
    <property type="match status" value="3"/>
</dbReference>
<feature type="domain" description="Ig-like" evidence="17">
    <location>
        <begin position="148"/>
        <end position="204"/>
    </location>
</feature>
<dbReference type="GO" id="GO:0004908">
    <property type="term" value="F:interleukin-1 receptor activity"/>
    <property type="evidence" value="ECO:0007669"/>
    <property type="project" value="InterPro"/>
</dbReference>
<dbReference type="InterPro" id="IPR036179">
    <property type="entry name" value="Ig-like_dom_sf"/>
</dbReference>
<dbReference type="Proteomes" id="UP001046870">
    <property type="component" value="Chromosome 12"/>
</dbReference>
<evidence type="ECO:0000256" key="14">
    <source>
        <dbReference type="SAM" id="Phobius"/>
    </source>
</evidence>
<dbReference type="GO" id="GO:0016020">
    <property type="term" value="C:membrane"/>
    <property type="evidence" value="ECO:0007669"/>
    <property type="project" value="UniProtKB-SubCell"/>
</dbReference>
<comment type="subcellular location">
    <subcellularLocation>
        <location evidence="1">Membrane</location>
        <topology evidence="1">Single-pass type I membrane protein</topology>
    </subcellularLocation>
</comment>
<keyword evidence="3 14" id="KW-0812">Transmembrane</keyword>
<comment type="similarity">
    <text evidence="2">Belongs to the interleukin-1 receptor family.</text>
</comment>
<dbReference type="InterPro" id="IPR004074">
    <property type="entry name" value="IL-1_rcpt_I/II-typ"/>
</dbReference>
<feature type="signal peptide" evidence="15">
    <location>
        <begin position="1"/>
        <end position="22"/>
    </location>
</feature>
<dbReference type="GO" id="GO:0016787">
    <property type="term" value="F:hydrolase activity"/>
    <property type="evidence" value="ECO:0007669"/>
    <property type="project" value="UniProtKB-KW"/>
</dbReference>
<dbReference type="PRINTS" id="PR01536">
    <property type="entry name" value="INTRLKN1R12F"/>
</dbReference>
<keyword evidence="8" id="KW-0520">NAD</keyword>
<keyword evidence="13" id="KW-0393">Immunoglobulin domain</keyword>
<keyword evidence="5" id="KW-0677">Repeat</keyword>
<feature type="domain" description="Ig-like" evidence="17">
    <location>
        <begin position="41"/>
        <end position="118"/>
    </location>
</feature>
<comment type="caution">
    <text evidence="18">The sequence shown here is derived from an EMBL/GenBank/DDBJ whole genome shotgun (WGS) entry which is preliminary data.</text>
</comment>
<evidence type="ECO:0000313" key="19">
    <source>
        <dbReference type="Proteomes" id="UP001046870"/>
    </source>
</evidence>
<reference evidence="18" key="1">
    <citation type="submission" date="2021-01" db="EMBL/GenBank/DDBJ databases">
        <authorList>
            <person name="Zahm M."/>
            <person name="Roques C."/>
            <person name="Cabau C."/>
            <person name="Klopp C."/>
            <person name="Donnadieu C."/>
            <person name="Jouanno E."/>
            <person name="Lampietro C."/>
            <person name="Louis A."/>
            <person name="Herpin A."/>
            <person name="Echchiki A."/>
            <person name="Berthelot C."/>
            <person name="Parey E."/>
            <person name="Roest-Crollius H."/>
            <person name="Braasch I."/>
            <person name="Postlethwait J."/>
            <person name="Bobe J."/>
            <person name="Montfort J."/>
            <person name="Bouchez O."/>
            <person name="Begum T."/>
            <person name="Mejri S."/>
            <person name="Adams A."/>
            <person name="Chen W.-J."/>
            <person name="Guiguen Y."/>
        </authorList>
    </citation>
    <scope>NUCLEOTIDE SEQUENCE</scope>
    <source>
        <strain evidence="18">YG-15Mar2019-1</strain>
        <tissue evidence="18">Brain</tissue>
    </source>
</reference>
<dbReference type="OrthoDB" id="6132459at2759"/>
<keyword evidence="9 14" id="KW-0472">Membrane</keyword>
<evidence type="ECO:0008006" key="20">
    <source>
        <dbReference type="Google" id="ProtNLM"/>
    </source>
</evidence>
<dbReference type="PROSITE" id="PS50835">
    <property type="entry name" value="IG_LIKE"/>
    <property type="match status" value="2"/>
</dbReference>
<evidence type="ECO:0000313" key="18">
    <source>
        <dbReference type="EMBL" id="KAG7467264.1"/>
    </source>
</evidence>
<dbReference type="SMART" id="SM00255">
    <property type="entry name" value="TIR"/>
    <property type="match status" value="1"/>
</dbReference>
<evidence type="ECO:0000256" key="6">
    <source>
        <dbReference type="ARBA" id="ARBA00022801"/>
    </source>
</evidence>
<dbReference type="InterPro" id="IPR035897">
    <property type="entry name" value="Toll_tir_struct_dom_sf"/>
</dbReference>
<gene>
    <name evidence="18" type="ORF">MATL_G00151490</name>
</gene>
<evidence type="ECO:0000256" key="1">
    <source>
        <dbReference type="ARBA" id="ARBA00004479"/>
    </source>
</evidence>
<evidence type="ECO:0000256" key="10">
    <source>
        <dbReference type="ARBA" id="ARBA00023157"/>
    </source>
</evidence>
<keyword evidence="10" id="KW-1015">Disulfide bond</keyword>
<evidence type="ECO:0000256" key="12">
    <source>
        <dbReference type="ARBA" id="ARBA00023180"/>
    </source>
</evidence>
<evidence type="ECO:0000256" key="5">
    <source>
        <dbReference type="ARBA" id="ARBA00022737"/>
    </source>
</evidence>
<keyword evidence="12" id="KW-0325">Glycoprotein</keyword>
<evidence type="ECO:0000256" key="9">
    <source>
        <dbReference type="ARBA" id="ARBA00023136"/>
    </source>
</evidence>
<evidence type="ECO:0000256" key="11">
    <source>
        <dbReference type="ARBA" id="ARBA00023170"/>
    </source>
</evidence>
<dbReference type="FunFam" id="2.60.40.10:FF:000188">
    <property type="entry name" value="Interleukin-1 receptor accessory protein-like 1"/>
    <property type="match status" value="1"/>
</dbReference>
<organism evidence="18 19">
    <name type="scientific">Megalops atlanticus</name>
    <name type="common">Tarpon</name>
    <name type="synonym">Clupea gigantea</name>
    <dbReference type="NCBI Taxonomy" id="7932"/>
    <lineage>
        <taxon>Eukaryota</taxon>
        <taxon>Metazoa</taxon>
        <taxon>Chordata</taxon>
        <taxon>Craniata</taxon>
        <taxon>Vertebrata</taxon>
        <taxon>Euteleostomi</taxon>
        <taxon>Actinopterygii</taxon>
        <taxon>Neopterygii</taxon>
        <taxon>Teleostei</taxon>
        <taxon>Elopiformes</taxon>
        <taxon>Megalopidae</taxon>
        <taxon>Megalops</taxon>
    </lineage>
</organism>
<feature type="transmembrane region" description="Helical" evidence="14">
    <location>
        <begin position="342"/>
        <end position="367"/>
    </location>
</feature>
<evidence type="ECO:0000259" key="17">
    <source>
        <dbReference type="PROSITE" id="PS50835"/>
    </source>
</evidence>
<evidence type="ECO:0000256" key="15">
    <source>
        <dbReference type="SAM" id="SignalP"/>
    </source>
</evidence>
<keyword evidence="7 14" id="KW-1133">Transmembrane helix</keyword>
<keyword evidence="19" id="KW-1185">Reference proteome</keyword>